<dbReference type="InParanoid" id="A0A3B1JLM5"/>
<dbReference type="Proteomes" id="UP000018467">
    <property type="component" value="Unassembled WGS sequence"/>
</dbReference>
<feature type="site" description="Transition state stabilizer" evidence="19">
    <location>
        <position position="459"/>
    </location>
</feature>
<dbReference type="Pfam" id="PF01433">
    <property type="entry name" value="Peptidase_M1"/>
    <property type="match status" value="1"/>
</dbReference>
<dbReference type="GeneTree" id="ENSGT00940000154876"/>
<evidence type="ECO:0000256" key="19">
    <source>
        <dbReference type="PIRSR" id="PIRSR634016-4"/>
    </source>
</evidence>
<dbReference type="SUPFAM" id="SSF63737">
    <property type="entry name" value="Leukotriene A4 hydrolase N-terminal domain"/>
    <property type="match status" value="1"/>
</dbReference>
<reference evidence="24" key="3">
    <citation type="submission" date="2025-08" db="UniProtKB">
        <authorList>
            <consortium name="Ensembl"/>
        </authorList>
    </citation>
    <scope>IDENTIFICATION</scope>
</reference>
<evidence type="ECO:0000256" key="16">
    <source>
        <dbReference type="ARBA" id="ARBA00023180"/>
    </source>
</evidence>
<dbReference type="PANTHER" id="PTHR11533">
    <property type="entry name" value="PROTEASE M1 ZINC METALLOPROTEASE"/>
    <property type="match status" value="1"/>
</dbReference>
<keyword evidence="16" id="KW-0325">Glycoprotein</keyword>
<evidence type="ECO:0000256" key="2">
    <source>
        <dbReference type="ARBA" id="ARBA00004606"/>
    </source>
</evidence>
<dbReference type="InterPro" id="IPR024571">
    <property type="entry name" value="ERAP1-like_C_dom"/>
</dbReference>
<feature type="transmembrane region" description="Helical" evidence="20">
    <location>
        <begin position="179"/>
        <end position="198"/>
    </location>
</feature>
<keyword evidence="7 20" id="KW-0812">Transmembrane</keyword>
<feature type="binding site" evidence="18">
    <location>
        <position position="393"/>
    </location>
    <ligand>
        <name>Zn(2+)</name>
        <dbReference type="ChEBI" id="CHEBI:29105"/>
        <note>catalytic</note>
    </ligand>
</feature>
<dbReference type="InterPro" id="IPR001930">
    <property type="entry name" value="Peptidase_M1"/>
</dbReference>
<dbReference type="STRING" id="7994.ENSAMXP00000042730"/>
<dbReference type="InterPro" id="IPR045357">
    <property type="entry name" value="Aminopeptidase_N-like_N"/>
</dbReference>
<reference evidence="25" key="2">
    <citation type="journal article" date="2014" name="Nat. Commun.">
        <title>The cavefish genome reveals candidate genes for eye loss.</title>
        <authorList>
            <person name="McGaugh S.E."/>
            <person name="Gross J.B."/>
            <person name="Aken B."/>
            <person name="Blin M."/>
            <person name="Borowsky R."/>
            <person name="Chalopin D."/>
            <person name="Hinaux H."/>
            <person name="Jeffery W.R."/>
            <person name="Keene A."/>
            <person name="Ma L."/>
            <person name="Minx P."/>
            <person name="Murphy D."/>
            <person name="O'Quin K.E."/>
            <person name="Retaux S."/>
            <person name="Rohner N."/>
            <person name="Searle S.M."/>
            <person name="Stahl B.A."/>
            <person name="Tabin C."/>
            <person name="Volff J.N."/>
            <person name="Yoshizawa M."/>
            <person name="Warren W.C."/>
        </authorList>
    </citation>
    <scope>NUCLEOTIDE SEQUENCE [LARGE SCALE GENOMIC DNA]</scope>
    <source>
        <strain evidence="25">female</strain>
    </source>
</reference>
<evidence type="ECO:0000313" key="25">
    <source>
        <dbReference type="Proteomes" id="UP000018467"/>
    </source>
</evidence>
<dbReference type="AlphaFoldDB" id="A0A3B1JLM5"/>
<dbReference type="GO" id="GO:0005737">
    <property type="term" value="C:cytoplasm"/>
    <property type="evidence" value="ECO:0007669"/>
    <property type="project" value="TreeGrafter"/>
</dbReference>
<feature type="transmembrane region" description="Helical" evidence="20">
    <location>
        <begin position="12"/>
        <end position="33"/>
    </location>
</feature>
<dbReference type="FunFam" id="2.60.40.1730:FF:000001">
    <property type="entry name" value="Leucyl-cystinyl aminopeptidase"/>
    <property type="match status" value="1"/>
</dbReference>
<dbReference type="GO" id="GO:0042277">
    <property type="term" value="F:peptide binding"/>
    <property type="evidence" value="ECO:0007669"/>
    <property type="project" value="TreeGrafter"/>
</dbReference>
<keyword evidence="12 20" id="KW-1133">Transmembrane helix</keyword>
<dbReference type="GO" id="GO:0070006">
    <property type="term" value="F:metalloaminopeptidase activity"/>
    <property type="evidence" value="ECO:0007669"/>
    <property type="project" value="TreeGrafter"/>
</dbReference>
<accession>A0A3B1JLM5</accession>
<feature type="domain" description="Peptidase M1 membrane alanine aminopeptidase" evidence="21">
    <location>
        <begin position="298"/>
        <end position="526"/>
    </location>
</feature>
<evidence type="ECO:0000256" key="17">
    <source>
        <dbReference type="PIRSR" id="PIRSR634016-1"/>
    </source>
</evidence>
<keyword evidence="15" id="KW-1015">Disulfide bond</keyword>
<keyword evidence="8 18" id="KW-0479">Metal-binding</keyword>
<dbReference type="GO" id="GO:0006508">
    <property type="term" value="P:proteolysis"/>
    <property type="evidence" value="ECO:0007669"/>
    <property type="project" value="UniProtKB-KW"/>
</dbReference>
<dbReference type="CDD" id="cd09601">
    <property type="entry name" value="M1_APN-Q_like"/>
    <property type="match status" value="1"/>
</dbReference>
<dbReference type="PANTHER" id="PTHR11533:SF300">
    <property type="entry name" value="AMINOPEPTIDASE"/>
    <property type="match status" value="1"/>
</dbReference>
<dbReference type="EC" id="3.4.11.-" evidence="20"/>
<dbReference type="GO" id="GO:0043171">
    <property type="term" value="P:peptide catabolic process"/>
    <property type="evidence" value="ECO:0007669"/>
    <property type="project" value="TreeGrafter"/>
</dbReference>
<dbReference type="FunFam" id="1.25.50.20:FF:000001">
    <property type="entry name" value="Aminopeptidase"/>
    <property type="match status" value="1"/>
</dbReference>
<evidence type="ECO:0000256" key="8">
    <source>
        <dbReference type="ARBA" id="ARBA00022723"/>
    </source>
</evidence>
<keyword evidence="14 20" id="KW-0472">Membrane</keyword>
<keyword evidence="11" id="KW-0735">Signal-anchor</keyword>
<protein>
    <recommendedName>
        <fullName evidence="20">Aminopeptidase</fullName>
        <ecNumber evidence="20">3.4.11.-</ecNumber>
    </recommendedName>
</protein>
<evidence type="ECO:0000256" key="4">
    <source>
        <dbReference type="ARBA" id="ARBA00011738"/>
    </source>
</evidence>
<dbReference type="Gene3D" id="2.60.40.1910">
    <property type="match status" value="1"/>
</dbReference>
<dbReference type="GO" id="GO:0008270">
    <property type="term" value="F:zinc ion binding"/>
    <property type="evidence" value="ECO:0007669"/>
    <property type="project" value="UniProtKB-UniRule"/>
</dbReference>
<comment type="subcellular location">
    <subcellularLocation>
        <location evidence="1">Cell membrane</location>
    </subcellularLocation>
    <subcellularLocation>
        <location evidence="2">Membrane</location>
        <topology evidence="2">Single-pass type II membrane protein</topology>
    </subcellularLocation>
</comment>
<dbReference type="Gene3D" id="2.60.40.1730">
    <property type="entry name" value="tricorn interacting facor f3 domain"/>
    <property type="match status" value="1"/>
</dbReference>
<feature type="domain" description="ERAP1-like C-terminal" evidence="22">
    <location>
        <begin position="601"/>
        <end position="915"/>
    </location>
</feature>
<keyword evidence="10 18" id="KW-0862">Zinc</keyword>
<dbReference type="OrthoDB" id="510539at2759"/>
<evidence type="ECO:0000256" key="3">
    <source>
        <dbReference type="ARBA" id="ARBA00010136"/>
    </source>
</evidence>
<dbReference type="PRINTS" id="PR00756">
    <property type="entry name" value="ALADIPTASE"/>
</dbReference>
<evidence type="ECO:0000256" key="10">
    <source>
        <dbReference type="ARBA" id="ARBA00022833"/>
    </source>
</evidence>
<keyword evidence="5" id="KW-1003">Cell membrane</keyword>
<dbReference type="GO" id="GO:0005615">
    <property type="term" value="C:extracellular space"/>
    <property type="evidence" value="ECO:0007669"/>
    <property type="project" value="TreeGrafter"/>
</dbReference>
<dbReference type="Ensembl" id="ENSAMXT00000047150.1">
    <property type="protein sequence ID" value="ENSAMXP00000042730.1"/>
    <property type="gene ID" value="ENSAMXG00000031216.1"/>
</dbReference>
<comment type="subunit">
    <text evidence="4">Homodimer.</text>
</comment>
<feature type="binding site" evidence="18">
    <location>
        <position position="370"/>
    </location>
    <ligand>
        <name>Zn(2+)</name>
        <dbReference type="ChEBI" id="CHEBI:29105"/>
        <note>catalytic</note>
    </ligand>
</feature>
<evidence type="ECO:0000259" key="22">
    <source>
        <dbReference type="Pfam" id="PF11838"/>
    </source>
</evidence>
<feature type="domain" description="Aminopeptidase N-like N-terminal" evidence="23">
    <location>
        <begin position="63"/>
        <end position="261"/>
    </location>
</feature>
<dbReference type="Pfam" id="PF11838">
    <property type="entry name" value="ERAP1_C"/>
    <property type="match status" value="1"/>
</dbReference>
<dbReference type="InterPro" id="IPR014782">
    <property type="entry name" value="Peptidase_M1_dom"/>
</dbReference>
<dbReference type="GO" id="GO:0005886">
    <property type="term" value="C:plasma membrane"/>
    <property type="evidence" value="ECO:0007669"/>
    <property type="project" value="UniProtKB-SubCell"/>
</dbReference>
<dbReference type="Pfam" id="PF17900">
    <property type="entry name" value="Peptidase_M1_N"/>
    <property type="match status" value="1"/>
</dbReference>
<evidence type="ECO:0000256" key="5">
    <source>
        <dbReference type="ARBA" id="ARBA00022475"/>
    </source>
</evidence>
<dbReference type="InterPro" id="IPR042097">
    <property type="entry name" value="Aminopeptidase_N-like_N_sf"/>
</dbReference>
<evidence type="ECO:0000256" key="14">
    <source>
        <dbReference type="ARBA" id="ARBA00023136"/>
    </source>
</evidence>
<comment type="caution">
    <text evidence="20">Lacks conserved residue(s) required for the propagation of feature annotation.</text>
</comment>
<dbReference type="Gene3D" id="1.25.50.20">
    <property type="match status" value="1"/>
</dbReference>
<evidence type="ECO:0000256" key="12">
    <source>
        <dbReference type="ARBA" id="ARBA00022989"/>
    </source>
</evidence>
<evidence type="ECO:0000256" key="7">
    <source>
        <dbReference type="ARBA" id="ARBA00022692"/>
    </source>
</evidence>
<keyword evidence="25" id="KW-1185">Reference proteome</keyword>
<evidence type="ECO:0000256" key="6">
    <source>
        <dbReference type="ARBA" id="ARBA00022670"/>
    </source>
</evidence>
<dbReference type="FunFam" id="1.10.390.10:FF:000016">
    <property type="entry name" value="Glutamyl aminopeptidase"/>
    <property type="match status" value="1"/>
</dbReference>
<comment type="cofactor">
    <cofactor evidence="18 20">
        <name>Zn(2+)</name>
        <dbReference type="ChEBI" id="CHEBI:29105"/>
    </cofactor>
    <text evidence="18 20">Binds 1 zinc ion per subunit.</text>
</comment>
<keyword evidence="20" id="KW-0031">Aminopeptidase</keyword>
<proteinExistence type="inferred from homology"/>
<evidence type="ECO:0000256" key="13">
    <source>
        <dbReference type="ARBA" id="ARBA00023049"/>
    </source>
</evidence>
<dbReference type="InterPro" id="IPR050344">
    <property type="entry name" value="Peptidase_M1_aminopeptidases"/>
</dbReference>
<dbReference type="InterPro" id="IPR034016">
    <property type="entry name" value="M1_APN-typ"/>
</dbReference>
<evidence type="ECO:0000313" key="24">
    <source>
        <dbReference type="Ensembl" id="ENSAMXP00000042730.1"/>
    </source>
</evidence>
<evidence type="ECO:0000256" key="11">
    <source>
        <dbReference type="ARBA" id="ARBA00022968"/>
    </source>
</evidence>
<dbReference type="InterPro" id="IPR027268">
    <property type="entry name" value="Peptidase_M4/M1_CTD_sf"/>
</dbReference>
<sequence length="951" mass="109120">MGKGLYISKSVGITLIVLAVAAVATIIALSVVFHNEKSRTVEKPQINETDQWKSYRLPGTLSPQYYNITLWPRLVPDANGMYIFTGHSGVAFTCVKETGLILIHSNKLNYTLTPEGHHAKLTGLEGAKAPAINKTWLEVETQYLVIQLSETLQVGKIYWLYMEFQGELANDLRGFYRNIFWLLLLLKFVTTIVATTQMEPTDARKAFPCFDEPAMKAVFHMTLIHPSGTVALSNGTKTITLRNQNVLQTKFKPTLKMSTYLVAFVVSEYSSIRTAAETDVLVRIWARRTAIEAGHGDYALSITGRILDFFQSYYNSKYPLPKSDQIALRDFDAGAMENWGLITYRETSLLYDPITSSNKDKEWVSTTIAHELAHMWFGNLVTMKWWNDLWLNEGFATYVSYLGVDDVQPTWNIKDLMVMTETHKAFAFDSNKFSRPLSLPEEEVKTPAQINALFNTITYSKGGAVLRMLSEFLSEPVFARGLSAYLKQFAYGNTVYTDLWGKLQEVVDADPEVNLPATISEIMNRWILQMGFPVVTIDTRTGNITQNHFLSDADSKPSRSSPYNYEWFVPISWMKNGTVMDRYWLLEKNATHDPMKTNSEWVLANVNVSGFYRVNYDPQNWQRLLSQLSTDHSVRSSVIPVLSRAQIVDDAFNLAKANMINMSLALRTTSYLSEEREYLPWQSAIKHLNTFINRFRHTEVNTKMQKFLRSKVQPLFHYLKNITADWTEILSSHTDQYNQLNAISLACTAGVEDCLDLTKMWYRQWMKNPDKNPIKHSMRSTVYCNGIAAGGSEEWEFAWNLYKKSVDDAEAELLIYILSCTRKPELLNRYLNYTLDPNMVQKKHVNYVIRHVANNVVGQPLAWDFIRANWSNILKEQKHASFFTILYFTTKSFSTEVELKKLELFKEEINKAGFGTEALVVDESITITKENMEWMQKNKGEVMQWLKEELA</sequence>
<evidence type="ECO:0000259" key="21">
    <source>
        <dbReference type="Pfam" id="PF01433"/>
    </source>
</evidence>
<evidence type="ECO:0000256" key="20">
    <source>
        <dbReference type="RuleBase" id="RU364040"/>
    </source>
</evidence>
<evidence type="ECO:0000256" key="9">
    <source>
        <dbReference type="ARBA" id="ARBA00022801"/>
    </source>
</evidence>
<dbReference type="Bgee" id="ENSAMXG00000031216">
    <property type="expression patterns" value="Expressed in intestine"/>
</dbReference>
<keyword evidence="13 20" id="KW-0482">Metalloprotease</keyword>
<reference evidence="24" key="4">
    <citation type="submission" date="2025-09" db="UniProtKB">
        <authorList>
            <consortium name="Ensembl"/>
        </authorList>
    </citation>
    <scope>IDENTIFICATION</scope>
</reference>
<keyword evidence="9 20" id="KW-0378">Hydrolase</keyword>
<organism evidence="24 25">
    <name type="scientific">Astyanax mexicanus</name>
    <name type="common">Blind cave fish</name>
    <name type="synonym">Astyanax fasciatus mexicanus</name>
    <dbReference type="NCBI Taxonomy" id="7994"/>
    <lineage>
        <taxon>Eukaryota</taxon>
        <taxon>Metazoa</taxon>
        <taxon>Chordata</taxon>
        <taxon>Craniata</taxon>
        <taxon>Vertebrata</taxon>
        <taxon>Euteleostomi</taxon>
        <taxon>Actinopterygii</taxon>
        <taxon>Neopterygii</taxon>
        <taxon>Teleostei</taxon>
        <taxon>Ostariophysi</taxon>
        <taxon>Characiformes</taxon>
        <taxon>Characoidei</taxon>
        <taxon>Acestrorhamphidae</taxon>
        <taxon>Acestrorhamphinae</taxon>
        <taxon>Astyanax</taxon>
    </lineage>
</organism>
<evidence type="ECO:0000256" key="18">
    <source>
        <dbReference type="PIRSR" id="PIRSR634016-3"/>
    </source>
</evidence>
<dbReference type="Gene3D" id="1.10.390.10">
    <property type="entry name" value="Neutral Protease Domain 2"/>
    <property type="match status" value="1"/>
</dbReference>
<dbReference type="FunCoup" id="A0A3B1JLM5">
    <property type="interactions" value="32"/>
</dbReference>
<reference evidence="25" key="1">
    <citation type="submission" date="2013-03" db="EMBL/GenBank/DDBJ databases">
        <authorList>
            <person name="Jeffery W."/>
            <person name="Warren W."/>
            <person name="Wilson R.K."/>
        </authorList>
    </citation>
    <scope>NUCLEOTIDE SEQUENCE</scope>
    <source>
        <strain evidence="25">female</strain>
    </source>
</reference>
<evidence type="ECO:0000259" key="23">
    <source>
        <dbReference type="Pfam" id="PF17900"/>
    </source>
</evidence>
<evidence type="ECO:0000256" key="15">
    <source>
        <dbReference type="ARBA" id="ARBA00023157"/>
    </source>
</evidence>
<feature type="binding site" evidence="18">
    <location>
        <position position="374"/>
    </location>
    <ligand>
        <name>Zn(2+)</name>
        <dbReference type="ChEBI" id="CHEBI:29105"/>
        <note>catalytic</note>
    </ligand>
</feature>
<dbReference type="SUPFAM" id="SSF55486">
    <property type="entry name" value="Metalloproteases ('zincins'), catalytic domain"/>
    <property type="match status" value="1"/>
</dbReference>
<dbReference type="FunFam" id="2.60.40.1910:FF:000005">
    <property type="entry name" value="Aminopeptidase"/>
    <property type="match status" value="1"/>
</dbReference>
<evidence type="ECO:0000256" key="1">
    <source>
        <dbReference type="ARBA" id="ARBA00004236"/>
    </source>
</evidence>
<name>A0A3B1JLM5_ASTMX</name>
<comment type="similarity">
    <text evidence="3 20">Belongs to the peptidase M1 family.</text>
</comment>
<keyword evidence="6 20" id="KW-0645">Protease</keyword>
<feature type="active site" description="Proton acceptor" evidence="17">
    <location>
        <position position="371"/>
    </location>
</feature>